<dbReference type="AlphaFoldDB" id="A0A1D1ZHX2"/>
<name>A0A1D1ZHX2_9ARAE</name>
<proteinExistence type="predicted"/>
<protein>
    <submittedName>
        <fullName evidence="2">Outer membrane porin protein BP0840</fullName>
    </submittedName>
</protein>
<evidence type="ECO:0000256" key="1">
    <source>
        <dbReference type="SAM" id="MobiDB-lite"/>
    </source>
</evidence>
<gene>
    <name evidence="2" type="primary">BP0840_1</name>
    <name evidence="2" type="ORF">g.30863</name>
</gene>
<feature type="non-terminal residue" evidence="2">
    <location>
        <position position="234"/>
    </location>
</feature>
<reference evidence="2" key="1">
    <citation type="submission" date="2015-07" db="EMBL/GenBank/DDBJ databases">
        <title>Transcriptome Assembly of Anthurium amnicola.</title>
        <authorList>
            <person name="Suzuki J."/>
        </authorList>
    </citation>
    <scope>NUCLEOTIDE SEQUENCE</scope>
</reference>
<accession>A0A1D1ZHX2</accession>
<evidence type="ECO:0000313" key="2">
    <source>
        <dbReference type="EMBL" id="JAT66566.1"/>
    </source>
</evidence>
<organism evidence="2">
    <name type="scientific">Anthurium amnicola</name>
    <dbReference type="NCBI Taxonomy" id="1678845"/>
    <lineage>
        <taxon>Eukaryota</taxon>
        <taxon>Viridiplantae</taxon>
        <taxon>Streptophyta</taxon>
        <taxon>Embryophyta</taxon>
        <taxon>Tracheophyta</taxon>
        <taxon>Spermatophyta</taxon>
        <taxon>Magnoliopsida</taxon>
        <taxon>Liliopsida</taxon>
        <taxon>Araceae</taxon>
        <taxon>Pothoideae</taxon>
        <taxon>Potheae</taxon>
        <taxon>Anthurium</taxon>
    </lineage>
</organism>
<sequence>MDLNMDNILFCETANHKRHDNLGDTALRLDCFGYATHKATGIRASLGNVEELSAQDDGCRLVLGLGPTSSSYLSNCFSFGTSKAKESTTSHSQSLGSDFDFGILKLGLSRGTAAPDLSIATGDPISCLQHPSPEGEKSLDTVVDEGSTSARRNSGGYMPTLLLAPRPDAGTGDKGMLGTWEHLDPGINHDSQNNTLHASPDVSATTDSAVAVVPEAISVGFDLDQRAHHHHPKK</sequence>
<feature type="region of interest" description="Disordered" evidence="1">
    <location>
        <begin position="145"/>
        <end position="168"/>
    </location>
</feature>
<dbReference type="EMBL" id="GDJX01001370">
    <property type="protein sequence ID" value="JAT66566.1"/>
    <property type="molecule type" value="Transcribed_RNA"/>
</dbReference>